<dbReference type="OrthoDB" id="2381845at2"/>
<dbReference type="AlphaFoldDB" id="A0A074LNL5"/>
<dbReference type="EMBL" id="JMIR01000009">
    <property type="protein sequence ID" value="KEO83741.1"/>
    <property type="molecule type" value="Genomic_DNA"/>
</dbReference>
<proteinExistence type="predicted"/>
<reference evidence="1 2" key="1">
    <citation type="journal article" date="2013" name="Int. J. Syst. Evol. Microbiol.">
        <title>Tumebacillus flagellatus sp. nov., an alpha-amylase/pullulanase-producing bacterium isolated from cassava wastewater.</title>
        <authorList>
            <person name="Wang Q."/>
            <person name="Xie N."/>
            <person name="Qin Y."/>
            <person name="Shen N."/>
            <person name="Zhu J."/>
            <person name="Mi H."/>
            <person name="Huang R."/>
        </authorList>
    </citation>
    <scope>NUCLEOTIDE SEQUENCE [LARGE SCALE GENOMIC DNA]</scope>
    <source>
        <strain evidence="1 2">GST4</strain>
    </source>
</reference>
<protein>
    <recommendedName>
        <fullName evidence="3">DUF1450 domain-containing protein</fullName>
    </recommendedName>
</protein>
<sequence length="90" mass="10318">MEATEKRFTIEVCSSNQFLDDIETVDWLIATYPEVAIEPADCLDRCGICIRYAYVVINDDFLYAHSVPELKEKIVGYLDSHRAGREDAQK</sequence>
<evidence type="ECO:0008006" key="3">
    <source>
        <dbReference type="Google" id="ProtNLM"/>
    </source>
</evidence>
<name>A0A074LNL5_9BACL</name>
<comment type="caution">
    <text evidence="1">The sequence shown here is derived from an EMBL/GenBank/DDBJ whole genome shotgun (WGS) entry which is preliminary data.</text>
</comment>
<gene>
    <name evidence="1" type="ORF">EL26_08810</name>
</gene>
<organism evidence="1 2">
    <name type="scientific">Tumebacillus flagellatus</name>
    <dbReference type="NCBI Taxonomy" id="1157490"/>
    <lineage>
        <taxon>Bacteria</taxon>
        <taxon>Bacillati</taxon>
        <taxon>Bacillota</taxon>
        <taxon>Bacilli</taxon>
        <taxon>Bacillales</taxon>
        <taxon>Alicyclobacillaceae</taxon>
        <taxon>Tumebacillus</taxon>
    </lineage>
</organism>
<dbReference type="STRING" id="1157490.EL26_08810"/>
<evidence type="ECO:0000313" key="1">
    <source>
        <dbReference type="EMBL" id="KEO83741.1"/>
    </source>
</evidence>
<dbReference type="RefSeq" id="WP_038086694.1">
    <property type="nucleotide sequence ID" value="NZ_JMIR01000009.1"/>
</dbReference>
<keyword evidence="2" id="KW-1185">Reference proteome</keyword>
<accession>A0A074LNL5</accession>
<dbReference type="Proteomes" id="UP000027931">
    <property type="component" value="Unassembled WGS sequence"/>
</dbReference>
<evidence type="ECO:0000313" key="2">
    <source>
        <dbReference type="Proteomes" id="UP000027931"/>
    </source>
</evidence>
<dbReference type="InterPro" id="IPR009910">
    <property type="entry name" value="DUF1450"/>
</dbReference>
<dbReference type="Pfam" id="PF07293">
    <property type="entry name" value="DUF1450"/>
    <property type="match status" value="1"/>
</dbReference>